<dbReference type="GO" id="GO:0005737">
    <property type="term" value="C:cytoplasm"/>
    <property type="evidence" value="ECO:0007669"/>
    <property type="project" value="UniProtKB-SubCell"/>
</dbReference>
<dbReference type="HAMAP" id="MF_00423">
    <property type="entry name" value="SelA"/>
    <property type="match status" value="1"/>
</dbReference>
<dbReference type="UniPathway" id="UPA00906">
    <property type="reaction ID" value="UER00896"/>
</dbReference>
<dbReference type="NCBIfam" id="TIGR00474">
    <property type="entry name" value="selA"/>
    <property type="match status" value="1"/>
</dbReference>
<dbReference type="InterPro" id="IPR018319">
    <property type="entry name" value="SelA-like"/>
</dbReference>
<evidence type="ECO:0000313" key="11">
    <source>
        <dbReference type="EMBL" id="AQS59557.1"/>
    </source>
</evidence>
<comment type="function">
    <text evidence="8">Converts seryl-tRNA(Sec) to selenocysteinyl-tRNA(Sec) required for selenoprotein biosynthesis.</text>
</comment>
<evidence type="ECO:0000256" key="5">
    <source>
        <dbReference type="ARBA" id="ARBA00022917"/>
    </source>
</evidence>
<feature type="domain" description="L-seryl-tRNA selenium transferase N-terminal" evidence="10">
    <location>
        <begin position="9"/>
        <end position="45"/>
    </location>
</feature>
<organism evidence="11 12">
    <name type="scientific">Desulforamulus ferrireducens</name>
    <dbReference type="NCBI Taxonomy" id="1833852"/>
    <lineage>
        <taxon>Bacteria</taxon>
        <taxon>Bacillati</taxon>
        <taxon>Bacillota</taxon>
        <taxon>Clostridia</taxon>
        <taxon>Eubacteriales</taxon>
        <taxon>Peptococcaceae</taxon>
        <taxon>Desulforamulus</taxon>
    </lineage>
</organism>
<proteinExistence type="inferred from homology"/>
<dbReference type="KEGG" id="dfg:B0537_10990"/>
<evidence type="ECO:0000259" key="10">
    <source>
        <dbReference type="Pfam" id="PF12390"/>
    </source>
</evidence>
<gene>
    <name evidence="8" type="primary">selA</name>
    <name evidence="11" type="ORF">B0537_10990</name>
</gene>
<keyword evidence="12" id="KW-1185">Reference proteome</keyword>
<evidence type="ECO:0000256" key="6">
    <source>
        <dbReference type="ARBA" id="ARBA00023266"/>
    </source>
</evidence>
<evidence type="ECO:0000256" key="2">
    <source>
        <dbReference type="ARBA" id="ARBA00022490"/>
    </source>
</evidence>
<dbReference type="PANTHER" id="PTHR32328">
    <property type="entry name" value="L-SERYL-TRNA(SEC) SELENIUM TRANSFERASE"/>
    <property type="match status" value="1"/>
</dbReference>
<dbReference type="InterPro" id="IPR004534">
    <property type="entry name" value="SelA_trans"/>
</dbReference>
<comment type="catalytic activity">
    <reaction evidence="8">
        <text>L-seryl-tRNA(Sec) + selenophosphate + H(+) = L-selenocysteinyl-tRNA(Sec) + phosphate</text>
        <dbReference type="Rhea" id="RHEA:22728"/>
        <dbReference type="Rhea" id="RHEA-COMP:9742"/>
        <dbReference type="Rhea" id="RHEA-COMP:9743"/>
        <dbReference type="ChEBI" id="CHEBI:15378"/>
        <dbReference type="ChEBI" id="CHEBI:16144"/>
        <dbReference type="ChEBI" id="CHEBI:43474"/>
        <dbReference type="ChEBI" id="CHEBI:78533"/>
        <dbReference type="ChEBI" id="CHEBI:78573"/>
        <dbReference type="EC" id="2.9.1.1"/>
    </reaction>
</comment>
<dbReference type="Pfam" id="PF03841">
    <property type="entry name" value="SelA"/>
    <property type="match status" value="1"/>
</dbReference>
<dbReference type="GO" id="GO:0004125">
    <property type="term" value="F:L-seryl-tRNA(Sec) selenium transferase activity"/>
    <property type="evidence" value="ECO:0007669"/>
    <property type="project" value="UniProtKB-UniRule"/>
</dbReference>
<evidence type="ECO:0000313" key="12">
    <source>
        <dbReference type="Proteomes" id="UP000189464"/>
    </source>
</evidence>
<keyword evidence="5 8" id="KW-0648">Protein biosynthesis</keyword>
<keyword evidence="2 8" id="KW-0963">Cytoplasm</keyword>
<evidence type="ECO:0000256" key="4">
    <source>
        <dbReference type="ARBA" id="ARBA00022898"/>
    </source>
</evidence>
<dbReference type="InterPro" id="IPR025862">
    <property type="entry name" value="SelA_trans_N_dom"/>
</dbReference>
<dbReference type="InterPro" id="IPR015421">
    <property type="entry name" value="PyrdxlP-dep_Trfase_major"/>
</dbReference>
<dbReference type="EMBL" id="CP019698">
    <property type="protein sequence ID" value="AQS59557.1"/>
    <property type="molecule type" value="Genomic_DNA"/>
</dbReference>
<dbReference type="Pfam" id="PF12390">
    <property type="entry name" value="Se-cys_synth_N"/>
    <property type="match status" value="1"/>
</dbReference>
<keyword evidence="4 8" id="KW-0663">Pyridoxal phosphate</keyword>
<keyword evidence="6 8" id="KW-0711">Selenium</keyword>
<feature type="modified residue" description="N6-(pyridoxal phosphate)lysine" evidence="8 9">
    <location>
        <position position="298"/>
    </location>
</feature>
<dbReference type="PANTHER" id="PTHR32328:SF0">
    <property type="entry name" value="L-SERYL-TRNA(SEC) SELENIUM TRANSFERASE"/>
    <property type="match status" value="1"/>
</dbReference>
<dbReference type="Gene3D" id="3.90.1150.180">
    <property type="match status" value="1"/>
</dbReference>
<name>A0A1S6IXP6_9FIRM</name>
<sequence>MEPLNKSLLRSLPKVDDLLKNPSILELMPKIPRTVIVDAVRRAIEVKRQEILAGSYTGGPEDLEQLVVQKAIELSKEEIKPNLRRVINATGVVLHTNLGRALLSCSAKEAVEAVASSYCNLEINLNSGKRGSRYEPVEELITRLTGAEAALVVNNNAAAVLLALGTMAKGKEVIVSRGQLVEIGGSFRIPEVMAQSGALLVEVGATNKTHPQDYQKAITAETALLLHVHTSNYRIVGFTRETTVEELVQIGAERQIPVMSDLGSGFLVDLAPYGLPQEPSVQEVVAAGADVVTFSGDKLLGGPQAGIIVGKRKWIDQMKKNPLTRAIRINKFTVAALEATLREYIDQDNVLKNIPTIRMLTEAPAAVKDRAEKLLALLKEKITSPAQIDLAPGTSQVGGGSMPTAELPTYLVTCVAEHLSVEELSVRLRLAEPAVVGRVQDNKYQVDLRTVQPEEIEPLADVMSRIINSREGTGR</sequence>
<dbReference type="SUPFAM" id="SSF53383">
    <property type="entry name" value="PLP-dependent transferases"/>
    <property type="match status" value="1"/>
</dbReference>
<dbReference type="AlphaFoldDB" id="A0A1S6IXP6"/>
<reference evidence="11 12" key="1">
    <citation type="journal article" date="2016" name="Int. J. Syst. Evol. Microbiol.">
        <title>Desulfotomaculum ferrireducens sp. nov., a moderately thermophilic sulfate-reducing and dissimilatory Fe(III)-reducing bacterium isolated from compost.</title>
        <authorList>
            <person name="Yang G."/>
            <person name="Guo J."/>
            <person name="Zhuang L."/>
            <person name="Yuan Y."/>
            <person name="Zhou S."/>
        </authorList>
    </citation>
    <scope>NUCLEOTIDE SEQUENCE [LARGE SCALE GENOMIC DNA]</scope>
    <source>
        <strain evidence="11 12">GSS09</strain>
    </source>
</reference>
<evidence type="ECO:0000256" key="9">
    <source>
        <dbReference type="PIRSR" id="PIRSR618319-50"/>
    </source>
</evidence>
<dbReference type="InterPro" id="IPR015424">
    <property type="entry name" value="PyrdxlP-dep_Trfase"/>
</dbReference>
<comment type="subcellular location">
    <subcellularLocation>
        <location evidence="8">Cytoplasm</location>
    </subcellularLocation>
</comment>
<evidence type="ECO:0000256" key="3">
    <source>
        <dbReference type="ARBA" id="ARBA00022679"/>
    </source>
</evidence>
<keyword evidence="3 8" id="KW-0808">Transferase</keyword>
<accession>A0A1S6IXP6</accession>
<dbReference type="Proteomes" id="UP000189464">
    <property type="component" value="Chromosome"/>
</dbReference>
<dbReference type="OrthoDB" id="9787096at2"/>
<dbReference type="EC" id="2.9.1.1" evidence="8"/>
<dbReference type="Gene3D" id="3.40.640.10">
    <property type="entry name" value="Type I PLP-dependent aspartate aminotransferase-like (Major domain)"/>
    <property type="match status" value="1"/>
</dbReference>
<comment type="pathway">
    <text evidence="8">Aminoacyl-tRNA biosynthesis; selenocysteinyl-tRNA(Sec) biosynthesis; selenocysteinyl-tRNA(Sec) from L-seryl-tRNA(Sec) (bacterial route): step 1/1.</text>
</comment>
<dbReference type="GO" id="GO:0001717">
    <property type="term" value="P:conversion of seryl-tRNAsec to selenocys-tRNAsec"/>
    <property type="evidence" value="ECO:0007669"/>
    <property type="project" value="UniProtKB-UniRule"/>
</dbReference>
<comment type="cofactor">
    <cofactor evidence="1 8 9">
        <name>pyridoxal 5'-phosphate</name>
        <dbReference type="ChEBI" id="CHEBI:597326"/>
    </cofactor>
</comment>
<protein>
    <recommendedName>
        <fullName evidence="8">L-seryl-tRNA(Sec) selenium transferase</fullName>
        <ecNumber evidence="8">2.9.1.1</ecNumber>
    </recommendedName>
    <alternativeName>
        <fullName evidence="8">Selenocysteine synthase</fullName>
        <shortName evidence="8">Sec synthase</shortName>
    </alternativeName>
    <alternativeName>
        <fullName evidence="8">Selenocysteinyl-tRNA(Sec) synthase</fullName>
    </alternativeName>
</protein>
<evidence type="ECO:0000256" key="7">
    <source>
        <dbReference type="ARBA" id="ARBA00044507"/>
    </source>
</evidence>
<dbReference type="GO" id="GO:0001514">
    <property type="term" value="P:selenocysteine incorporation"/>
    <property type="evidence" value="ECO:0007669"/>
    <property type="project" value="UniProtKB-UniRule"/>
</dbReference>
<evidence type="ECO:0000256" key="1">
    <source>
        <dbReference type="ARBA" id="ARBA00001933"/>
    </source>
</evidence>
<dbReference type="RefSeq" id="WP_077714622.1">
    <property type="nucleotide sequence ID" value="NZ_CP019698.1"/>
</dbReference>
<evidence type="ECO:0000256" key="8">
    <source>
        <dbReference type="HAMAP-Rule" id="MF_00423"/>
    </source>
</evidence>
<dbReference type="STRING" id="1833852.B0537_10990"/>
<comment type="similarity">
    <text evidence="7 8">Belongs to the SelA family.</text>
</comment>